<dbReference type="GO" id="GO:0007266">
    <property type="term" value="P:Rho protein signal transduction"/>
    <property type="evidence" value="ECO:0007669"/>
    <property type="project" value="TreeGrafter"/>
</dbReference>
<sequence length="204" mass="24130">MIHLDIHPFKCDTCNAKFKRENDLEDHILDRYSRQGIPQNVNYPQGQCESIDALYKLEDDWREIDVDYSDISEKQQHQQTVFWELIKTEVAYIKTLKVVKDLFLGCLRDLHSKNLFGEISTMKLFSNIRKILGANVIFWRNTLFPLVRNMRKHKRSSCLENMLEGFSKLSDTFQPYFKYCAKQSRGKHDCRENLESGVFTVHLT</sequence>
<dbReference type="SUPFAM" id="SSF57667">
    <property type="entry name" value="beta-beta-alpha zinc fingers"/>
    <property type="match status" value="1"/>
</dbReference>
<dbReference type="InterPro" id="IPR000219">
    <property type="entry name" value="DH_dom"/>
</dbReference>
<dbReference type="GO" id="GO:0030139">
    <property type="term" value="C:endocytic vesicle"/>
    <property type="evidence" value="ECO:0007669"/>
    <property type="project" value="TreeGrafter"/>
</dbReference>
<dbReference type="Proteomes" id="UP001152799">
    <property type="component" value="Chromosome 1"/>
</dbReference>
<dbReference type="OrthoDB" id="5585231at2759"/>
<proteinExistence type="predicted"/>
<dbReference type="PANTHER" id="PTHR13217">
    <property type="entry name" value="PLECKSTRIN HOMOLOGY DOMAIN-CONTAINING FAMILY G MEMBER 7"/>
    <property type="match status" value="1"/>
</dbReference>
<dbReference type="SUPFAM" id="SSF48065">
    <property type="entry name" value="DBL homology domain (DH-domain)"/>
    <property type="match status" value="1"/>
</dbReference>
<reference evidence="2" key="1">
    <citation type="submission" date="2022-01" db="EMBL/GenBank/DDBJ databases">
        <authorList>
            <person name="King R."/>
        </authorList>
    </citation>
    <scope>NUCLEOTIDE SEQUENCE</scope>
</reference>
<dbReference type="PROSITE" id="PS50010">
    <property type="entry name" value="DH_2"/>
    <property type="match status" value="1"/>
</dbReference>
<dbReference type="GO" id="GO:0043542">
    <property type="term" value="P:endothelial cell migration"/>
    <property type="evidence" value="ECO:0007669"/>
    <property type="project" value="TreeGrafter"/>
</dbReference>
<evidence type="ECO:0000313" key="3">
    <source>
        <dbReference type="Proteomes" id="UP001152799"/>
    </source>
</evidence>
<protein>
    <recommendedName>
        <fullName evidence="1">DH domain-containing protein</fullName>
    </recommendedName>
</protein>
<organism evidence="2 3">
    <name type="scientific">Ceutorhynchus assimilis</name>
    <name type="common">cabbage seed weevil</name>
    <dbReference type="NCBI Taxonomy" id="467358"/>
    <lineage>
        <taxon>Eukaryota</taxon>
        <taxon>Metazoa</taxon>
        <taxon>Ecdysozoa</taxon>
        <taxon>Arthropoda</taxon>
        <taxon>Hexapoda</taxon>
        <taxon>Insecta</taxon>
        <taxon>Pterygota</taxon>
        <taxon>Neoptera</taxon>
        <taxon>Endopterygota</taxon>
        <taxon>Coleoptera</taxon>
        <taxon>Polyphaga</taxon>
        <taxon>Cucujiformia</taxon>
        <taxon>Curculionidae</taxon>
        <taxon>Ceutorhynchinae</taxon>
        <taxon>Ceutorhynchus</taxon>
    </lineage>
</organism>
<dbReference type="InterPro" id="IPR036236">
    <property type="entry name" value="Znf_C2H2_sf"/>
</dbReference>
<name>A0A9N9MEW7_9CUCU</name>
<dbReference type="PANTHER" id="PTHR13217:SF11">
    <property type="entry name" value="PLECKSTRIN HOMOLOGY DOMAIN-CONTAINING FAMILY G MEMBER 5"/>
    <property type="match status" value="1"/>
</dbReference>
<evidence type="ECO:0000259" key="1">
    <source>
        <dbReference type="PROSITE" id="PS50010"/>
    </source>
</evidence>
<dbReference type="InterPro" id="IPR035899">
    <property type="entry name" value="DBL_dom_sf"/>
</dbReference>
<dbReference type="GO" id="GO:0005886">
    <property type="term" value="C:plasma membrane"/>
    <property type="evidence" value="ECO:0007669"/>
    <property type="project" value="TreeGrafter"/>
</dbReference>
<dbReference type="GO" id="GO:0030424">
    <property type="term" value="C:axon"/>
    <property type="evidence" value="ECO:0007669"/>
    <property type="project" value="TreeGrafter"/>
</dbReference>
<evidence type="ECO:0000313" key="2">
    <source>
        <dbReference type="EMBL" id="CAG9760898.1"/>
    </source>
</evidence>
<accession>A0A9N9MEW7</accession>
<dbReference type="Pfam" id="PF00621">
    <property type="entry name" value="RhoGEF"/>
    <property type="match status" value="1"/>
</dbReference>
<dbReference type="EMBL" id="OU892277">
    <property type="protein sequence ID" value="CAG9760898.1"/>
    <property type="molecule type" value="Genomic_DNA"/>
</dbReference>
<dbReference type="GO" id="GO:0005085">
    <property type="term" value="F:guanyl-nucleotide exchange factor activity"/>
    <property type="evidence" value="ECO:0007669"/>
    <property type="project" value="InterPro"/>
</dbReference>
<keyword evidence="3" id="KW-1185">Reference proteome</keyword>
<feature type="domain" description="DH" evidence="1">
    <location>
        <begin position="77"/>
        <end position="185"/>
    </location>
</feature>
<gene>
    <name evidence="2" type="ORF">CEUTPL_LOCUS1615</name>
</gene>
<dbReference type="Gene3D" id="1.20.900.10">
    <property type="entry name" value="Dbl homology (DH) domain"/>
    <property type="match status" value="1"/>
</dbReference>
<dbReference type="InterPro" id="IPR040181">
    <property type="entry name" value="PKHG5/7"/>
</dbReference>
<dbReference type="AlphaFoldDB" id="A0A9N9MEW7"/>